<accession>A0AAD9GU11</accession>
<name>A0AAD9GU11_9STRA</name>
<evidence type="ECO:0000313" key="2">
    <source>
        <dbReference type="Proteomes" id="UP001259832"/>
    </source>
</evidence>
<dbReference type="EMBL" id="JASMQC010000006">
    <property type="protein sequence ID" value="KAK1944516.1"/>
    <property type="molecule type" value="Genomic_DNA"/>
</dbReference>
<keyword evidence="2" id="KW-1185">Reference proteome</keyword>
<reference evidence="1" key="1">
    <citation type="submission" date="2023-08" db="EMBL/GenBank/DDBJ databases">
        <title>Reference Genome Resource for the Citrus Pathogen Phytophthora citrophthora.</title>
        <authorList>
            <person name="Moller H."/>
            <person name="Coetzee B."/>
            <person name="Rose L.J."/>
            <person name="Van Niekerk J.M."/>
        </authorList>
    </citation>
    <scope>NUCLEOTIDE SEQUENCE</scope>
    <source>
        <strain evidence="1">STE-U-9442</strain>
    </source>
</reference>
<organism evidence="1 2">
    <name type="scientific">Phytophthora citrophthora</name>
    <dbReference type="NCBI Taxonomy" id="4793"/>
    <lineage>
        <taxon>Eukaryota</taxon>
        <taxon>Sar</taxon>
        <taxon>Stramenopiles</taxon>
        <taxon>Oomycota</taxon>
        <taxon>Peronosporomycetes</taxon>
        <taxon>Peronosporales</taxon>
        <taxon>Peronosporaceae</taxon>
        <taxon>Phytophthora</taxon>
    </lineage>
</organism>
<gene>
    <name evidence="1" type="ORF">P3T76_004428</name>
</gene>
<proteinExistence type="predicted"/>
<dbReference type="Proteomes" id="UP001259832">
    <property type="component" value="Unassembled WGS sequence"/>
</dbReference>
<sequence>MLDVEQQLLCTTEVVQLHLSLTNAYVSSKNKSEVDFAEETEILELIDRVERAKRGLQNVTTQLLVLAECCTTVKNNEEYNKKPEEEGEEGEQMNRSSLEKYTAAAKNAVKMVVDPEDVETLETWRRIVEVDALDANRQFLDLLSDGKADEEGAEAFTKTTLFAVSVLTSYQAKSQKPSWLMQLVEDLTDIENAAKESKFAKVLAPVEKCRDDLVAYCSLNGCDTLEGMLNYVILIERHRGVQTNRLLPYMLTLLRRQDVVGEDPLMDSEWLQFNECSKVGALLVSSHFREFEIRFPGRLTAELHENWCQIIGDVGQQQIDDYAAKLESLDLTNYDELLRGDKEIFISETTPVPIKEIPASETNPVHVPDTKFINTTVPVHQMGPLKKFVSNARDFQSKLESFVPKPPVVEKQHKDLIARFLRNMANSL</sequence>
<dbReference type="AlphaFoldDB" id="A0AAD9GU11"/>
<protein>
    <submittedName>
        <fullName evidence="1">Uncharacterized protein</fullName>
    </submittedName>
</protein>
<comment type="caution">
    <text evidence="1">The sequence shown here is derived from an EMBL/GenBank/DDBJ whole genome shotgun (WGS) entry which is preliminary data.</text>
</comment>
<evidence type="ECO:0000313" key="1">
    <source>
        <dbReference type="EMBL" id="KAK1944516.1"/>
    </source>
</evidence>